<accession>A0A4W2H557</accession>
<organism evidence="1 2">
    <name type="scientific">Bos indicus x Bos taurus</name>
    <name type="common">Hybrid cattle</name>
    <dbReference type="NCBI Taxonomy" id="30522"/>
    <lineage>
        <taxon>Eukaryota</taxon>
        <taxon>Metazoa</taxon>
        <taxon>Chordata</taxon>
        <taxon>Craniata</taxon>
        <taxon>Vertebrata</taxon>
        <taxon>Euteleostomi</taxon>
        <taxon>Mammalia</taxon>
        <taxon>Eutheria</taxon>
        <taxon>Laurasiatheria</taxon>
        <taxon>Artiodactyla</taxon>
        <taxon>Ruminantia</taxon>
        <taxon>Pecora</taxon>
        <taxon>Bovidae</taxon>
        <taxon>Bovinae</taxon>
        <taxon>Bos</taxon>
    </lineage>
</organism>
<evidence type="ECO:0000313" key="2">
    <source>
        <dbReference type="Proteomes" id="UP000429181"/>
    </source>
</evidence>
<sequence length="97" mass="10942">MATSLPHMPRETWELFMVLQESRISLISLCCRYSYLTFLRPRTCCYFCYSPTPTSLLFLGLLSPYLSPGLSFILTLPWAPQAPGTIGVQGWSWCLGG</sequence>
<reference evidence="1" key="2">
    <citation type="submission" date="2025-08" db="UniProtKB">
        <authorList>
            <consortium name="Ensembl"/>
        </authorList>
    </citation>
    <scope>IDENTIFICATION</scope>
</reference>
<proteinExistence type="predicted"/>
<dbReference type="GeneTree" id="ENSGT00960000191185"/>
<dbReference type="Ensembl" id="ENSBIXT00005053282.1">
    <property type="protein sequence ID" value="ENSBIXP00005025849.1"/>
    <property type="gene ID" value="ENSBIXG00005028281.1"/>
</dbReference>
<dbReference type="Proteomes" id="UP000429181">
    <property type="component" value="Chromosome 22"/>
</dbReference>
<name>A0A4W2H557_BOBOX</name>
<dbReference type="AlphaFoldDB" id="A0A4W2H557"/>
<protein>
    <submittedName>
        <fullName evidence="1">Uncharacterized protein</fullName>
    </submittedName>
</protein>
<evidence type="ECO:0000313" key="1">
    <source>
        <dbReference type="Ensembl" id="ENSBIXP00005025849.1"/>
    </source>
</evidence>
<reference evidence="1 2" key="1">
    <citation type="submission" date="2018-11" db="EMBL/GenBank/DDBJ databases">
        <title>Haplotype-resolved cattle genomes.</title>
        <authorList>
            <person name="Low W.Y."/>
            <person name="Tearle R."/>
            <person name="Bickhart D.M."/>
            <person name="Rosen B.D."/>
            <person name="Koren S."/>
            <person name="Rhie A."/>
            <person name="Hiendleder S."/>
            <person name="Phillippy A.M."/>
            <person name="Smith T.P.L."/>
            <person name="Williams J.L."/>
        </authorList>
    </citation>
    <scope>NUCLEOTIDE SEQUENCE [LARGE SCALE GENOMIC DNA]</scope>
</reference>